<dbReference type="HAMAP" id="MF_00252">
    <property type="entry name" value="Lys_tRNA_synth_class2"/>
    <property type="match status" value="1"/>
</dbReference>
<name>A0A384K606_BOTFB</name>
<keyword evidence="5" id="KW-0547">Nucleotide-binding</keyword>
<dbReference type="InterPro" id="IPR006195">
    <property type="entry name" value="aa-tRNA-synth_II"/>
</dbReference>
<dbReference type="SUPFAM" id="SSF55681">
    <property type="entry name" value="Class II aaRS and biotin synthetases"/>
    <property type="match status" value="1"/>
</dbReference>
<feature type="compositionally biased region" description="Basic and acidic residues" evidence="12">
    <location>
        <begin position="21"/>
        <end position="40"/>
    </location>
</feature>
<dbReference type="Gene3D" id="3.30.930.10">
    <property type="entry name" value="Bira Bifunctional Protein, Domain 2"/>
    <property type="match status" value="1"/>
</dbReference>
<dbReference type="InterPro" id="IPR034762">
    <property type="entry name" value="Lys-tRNA-ligase_II_bac/euk"/>
</dbReference>
<dbReference type="AlphaFoldDB" id="A0A384K606"/>
<dbReference type="Proteomes" id="UP000001798">
    <property type="component" value="Chromosome 16"/>
</dbReference>
<dbReference type="InterPro" id="IPR012340">
    <property type="entry name" value="NA-bd_OB-fold"/>
</dbReference>
<dbReference type="OrthoDB" id="21243at2759"/>
<dbReference type="GO" id="GO:0000049">
    <property type="term" value="F:tRNA binding"/>
    <property type="evidence" value="ECO:0007669"/>
    <property type="project" value="TreeGrafter"/>
</dbReference>
<evidence type="ECO:0000256" key="1">
    <source>
        <dbReference type="ARBA" id="ARBA00008226"/>
    </source>
</evidence>
<evidence type="ECO:0000256" key="7">
    <source>
        <dbReference type="ARBA" id="ARBA00022917"/>
    </source>
</evidence>
<keyword evidence="8" id="KW-0030">Aminoacyl-tRNA synthetase</keyword>
<dbReference type="InterPro" id="IPR045864">
    <property type="entry name" value="aa-tRNA-synth_II/BPL/LPL"/>
</dbReference>
<dbReference type="SUPFAM" id="SSF50249">
    <property type="entry name" value="Nucleic acid-binding proteins"/>
    <property type="match status" value="1"/>
</dbReference>
<dbReference type="OMA" id="DFRNEGM"/>
<dbReference type="KEGG" id="bfu:BCIN_16g00430"/>
<dbReference type="GeneID" id="5435680"/>
<dbReference type="CDD" id="cd04322">
    <property type="entry name" value="LysRS_N"/>
    <property type="match status" value="1"/>
</dbReference>
<evidence type="ECO:0000256" key="4">
    <source>
        <dbReference type="ARBA" id="ARBA00022598"/>
    </source>
</evidence>
<dbReference type="FunFam" id="2.40.50.140:FF:000050">
    <property type="entry name" value="Lysine--tRNA ligase"/>
    <property type="match status" value="1"/>
</dbReference>
<dbReference type="InterPro" id="IPR044136">
    <property type="entry name" value="Lys-tRNA-ligase_II_N"/>
</dbReference>
<dbReference type="GO" id="GO:0004824">
    <property type="term" value="F:lysine-tRNA ligase activity"/>
    <property type="evidence" value="ECO:0007669"/>
    <property type="project" value="UniProtKB-EC"/>
</dbReference>
<dbReference type="PROSITE" id="PS50862">
    <property type="entry name" value="AA_TRNA_LIGASE_II"/>
    <property type="match status" value="1"/>
</dbReference>
<evidence type="ECO:0000256" key="3">
    <source>
        <dbReference type="ARBA" id="ARBA00013166"/>
    </source>
</evidence>
<dbReference type="Pfam" id="PF00152">
    <property type="entry name" value="tRNA-synt_2"/>
    <property type="match status" value="1"/>
</dbReference>
<proteinExistence type="inferred from homology"/>
<dbReference type="NCBIfam" id="TIGR00499">
    <property type="entry name" value="lysS_bact"/>
    <property type="match status" value="1"/>
</dbReference>
<evidence type="ECO:0000256" key="9">
    <source>
        <dbReference type="ARBA" id="ARBA00030563"/>
    </source>
</evidence>
<accession>A0A384K606</accession>
<keyword evidence="4" id="KW-0436">Ligase</keyword>
<reference evidence="14 15" key="2">
    <citation type="journal article" date="2012" name="Eukaryot. Cell">
        <title>Genome update of Botrytis cinerea strains B05.10 and T4.</title>
        <authorList>
            <person name="Staats M."/>
            <person name="van Kan J.A."/>
        </authorList>
    </citation>
    <scope>NUCLEOTIDE SEQUENCE [LARGE SCALE GENOMIC DNA]</scope>
    <source>
        <strain evidence="14 15">B05.10</strain>
    </source>
</reference>
<evidence type="ECO:0000256" key="11">
    <source>
        <dbReference type="RuleBase" id="RU003748"/>
    </source>
</evidence>
<keyword evidence="15" id="KW-1185">Reference proteome</keyword>
<feature type="region of interest" description="Disordered" evidence="12">
    <location>
        <begin position="1"/>
        <end position="63"/>
    </location>
</feature>
<dbReference type="FunFam" id="3.30.930.10:FF:000044">
    <property type="entry name" value="Lysine--tRNA ligase"/>
    <property type="match status" value="1"/>
</dbReference>
<evidence type="ECO:0000256" key="10">
    <source>
        <dbReference type="ARBA" id="ARBA00048573"/>
    </source>
</evidence>
<evidence type="ECO:0000256" key="8">
    <source>
        <dbReference type="ARBA" id="ARBA00023146"/>
    </source>
</evidence>
<keyword evidence="7" id="KW-0648">Protein biosynthesis</keyword>
<dbReference type="CDD" id="cd00775">
    <property type="entry name" value="LysRS_core"/>
    <property type="match status" value="1"/>
</dbReference>
<keyword evidence="6" id="KW-0067">ATP-binding</keyword>
<dbReference type="VEuPathDB" id="FungiDB:Bcin16g00430"/>
<reference evidence="14 15" key="3">
    <citation type="journal article" date="2017" name="Mol. Plant Pathol.">
        <title>A gapless genome sequence of the fungus Botrytis cinerea.</title>
        <authorList>
            <person name="Van Kan J.A."/>
            <person name="Stassen J.H."/>
            <person name="Mosbach A."/>
            <person name="Van Der Lee T.A."/>
            <person name="Faino L."/>
            <person name="Farmer A.D."/>
            <person name="Papasotiriou D.G."/>
            <person name="Zhou S."/>
            <person name="Seidl M.F."/>
            <person name="Cottam E."/>
            <person name="Edel D."/>
            <person name="Hahn M."/>
            <person name="Schwartz D.C."/>
            <person name="Dietrich R.A."/>
            <person name="Widdison S."/>
            <person name="Scalliet G."/>
        </authorList>
    </citation>
    <scope>NUCLEOTIDE SEQUENCE [LARGE SCALE GENOMIC DNA]</scope>
    <source>
        <strain evidence="14 15">B05.10</strain>
    </source>
</reference>
<comment type="similarity">
    <text evidence="1">Belongs to the class-II aminoacyl-tRNA synthetase family.</text>
</comment>
<evidence type="ECO:0000259" key="13">
    <source>
        <dbReference type="PROSITE" id="PS50862"/>
    </source>
</evidence>
<evidence type="ECO:0000256" key="6">
    <source>
        <dbReference type="ARBA" id="ARBA00022840"/>
    </source>
</evidence>
<comment type="subunit">
    <text evidence="2">Homodimer.</text>
</comment>
<organism evidence="14 15">
    <name type="scientific">Botryotinia fuckeliana (strain B05.10)</name>
    <name type="common">Noble rot fungus</name>
    <name type="synonym">Botrytis cinerea</name>
    <dbReference type="NCBI Taxonomy" id="332648"/>
    <lineage>
        <taxon>Eukaryota</taxon>
        <taxon>Fungi</taxon>
        <taxon>Dikarya</taxon>
        <taxon>Ascomycota</taxon>
        <taxon>Pezizomycotina</taxon>
        <taxon>Leotiomycetes</taxon>
        <taxon>Helotiales</taxon>
        <taxon>Sclerotiniaceae</taxon>
        <taxon>Botrytis</taxon>
    </lineage>
</organism>
<dbReference type="InterPro" id="IPR002313">
    <property type="entry name" value="Lys-tRNA-ligase_II"/>
</dbReference>
<evidence type="ECO:0000313" key="15">
    <source>
        <dbReference type="Proteomes" id="UP000001798"/>
    </source>
</evidence>
<evidence type="ECO:0000256" key="2">
    <source>
        <dbReference type="ARBA" id="ARBA00011738"/>
    </source>
</evidence>
<dbReference type="InterPro" id="IPR018149">
    <property type="entry name" value="Lys-tRNA-synth_II_C"/>
</dbReference>
<dbReference type="InterPro" id="IPR004365">
    <property type="entry name" value="NA-bd_OB_tRNA"/>
</dbReference>
<dbReference type="InterPro" id="IPR004364">
    <property type="entry name" value="Aa-tRNA-synt_II"/>
</dbReference>
<feature type="compositionally biased region" description="Low complexity" evidence="12">
    <location>
        <begin position="42"/>
        <end position="54"/>
    </location>
</feature>
<dbReference type="NCBIfam" id="NF001756">
    <property type="entry name" value="PRK00484.1"/>
    <property type="match status" value="1"/>
</dbReference>
<dbReference type="Gene3D" id="2.40.50.140">
    <property type="entry name" value="Nucleic acid-binding proteins"/>
    <property type="match status" value="1"/>
</dbReference>
<dbReference type="GO" id="GO:0006430">
    <property type="term" value="P:lysyl-tRNA aminoacylation"/>
    <property type="evidence" value="ECO:0007669"/>
    <property type="project" value="InterPro"/>
</dbReference>
<evidence type="ECO:0000256" key="12">
    <source>
        <dbReference type="SAM" id="MobiDB-lite"/>
    </source>
</evidence>
<dbReference type="RefSeq" id="XP_001555093.1">
    <property type="nucleotide sequence ID" value="XM_001555043.2"/>
</dbReference>
<evidence type="ECO:0000313" key="14">
    <source>
        <dbReference type="EMBL" id="ATZ58191.1"/>
    </source>
</evidence>
<feature type="domain" description="Aminoacyl-transfer RNA synthetases class-II family profile" evidence="13">
    <location>
        <begin position="257"/>
        <end position="579"/>
    </location>
</feature>
<comment type="catalytic activity">
    <reaction evidence="10 11">
        <text>tRNA(Lys) + L-lysine + ATP = L-lysyl-tRNA(Lys) + AMP + diphosphate</text>
        <dbReference type="Rhea" id="RHEA:20792"/>
        <dbReference type="Rhea" id="RHEA-COMP:9696"/>
        <dbReference type="Rhea" id="RHEA-COMP:9697"/>
        <dbReference type="ChEBI" id="CHEBI:30616"/>
        <dbReference type="ChEBI" id="CHEBI:32551"/>
        <dbReference type="ChEBI" id="CHEBI:33019"/>
        <dbReference type="ChEBI" id="CHEBI:78442"/>
        <dbReference type="ChEBI" id="CHEBI:78529"/>
        <dbReference type="ChEBI" id="CHEBI:456215"/>
        <dbReference type="EC" id="6.1.1.6"/>
    </reaction>
</comment>
<dbReference type="GO" id="GO:0005524">
    <property type="term" value="F:ATP binding"/>
    <property type="evidence" value="ECO:0007669"/>
    <property type="project" value="UniProtKB-KW"/>
</dbReference>
<protein>
    <recommendedName>
        <fullName evidence="3 11">Lysine--tRNA ligase</fullName>
        <ecNumber evidence="3 11">6.1.1.6</ecNumber>
    </recommendedName>
    <alternativeName>
        <fullName evidence="9 11">Lysyl-tRNA synthetase</fullName>
    </alternativeName>
</protein>
<dbReference type="EC" id="6.1.1.6" evidence="3 11"/>
<evidence type="ECO:0000256" key="5">
    <source>
        <dbReference type="ARBA" id="ARBA00022741"/>
    </source>
</evidence>
<dbReference type="GO" id="GO:0005829">
    <property type="term" value="C:cytosol"/>
    <property type="evidence" value="ECO:0007669"/>
    <property type="project" value="TreeGrafter"/>
</dbReference>
<dbReference type="Pfam" id="PF01336">
    <property type="entry name" value="tRNA_anti-codon"/>
    <property type="match status" value="1"/>
</dbReference>
<dbReference type="PANTHER" id="PTHR42918:SF9">
    <property type="entry name" value="LYSINE--TRNA LIGASE"/>
    <property type="match status" value="1"/>
</dbReference>
<dbReference type="EMBL" id="CP009820">
    <property type="protein sequence ID" value="ATZ58191.1"/>
    <property type="molecule type" value="Genomic_DNA"/>
</dbReference>
<reference evidence="14 15" key="1">
    <citation type="journal article" date="2011" name="PLoS Genet.">
        <title>Genomic analysis of the necrotrophic fungal pathogens Sclerotinia sclerotiorum and Botrytis cinerea.</title>
        <authorList>
            <person name="Amselem J."/>
            <person name="Cuomo C.A."/>
            <person name="van Kan J.A."/>
            <person name="Viaud M."/>
            <person name="Benito E.P."/>
            <person name="Couloux A."/>
            <person name="Coutinho P.M."/>
            <person name="de Vries R.P."/>
            <person name="Dyer P.S."/>
            <person name="Fillinger S."/>
            <person name="Fournier E."/>
            <person name="Gout L."/>
            <person name="Hahn M."/>
            <person name="Kohn L."/>
            <person name="Lapalu N."/>
            <person name="Plummer K.M."/>
            <person name="Pradier J.M."/>
            <person name="Quevillon E."/>
            <person name="Sharon A."/>
            <person name="Simon A."/>
            <person name="ten Have A."/>
            <person name="Tudzynski B."/>
            <person name="Tudzynski P."/>
            <person name="Wincker P."/>
            <person name="Andrew M."/>
            <person name="Anthouard V."/>
            <person name="Beever R.E."/>
            <person name="Beffa R."/>
            <person name="Benoit I."/>
            <person name="Bouzid O."/>
            <person name="Brault B."/>
            <person name="Chen Z."/>
            <person name="Choquer M."/>
            <person name="Collemare J."/>
            <person name="Cotton P."/>
            <person name="Danchin E.G."/>
            <person name="Da Silva C."/>
            <person name="Gautier A."/>
            <person name="Giraud C."/>
            <person name="Giraud T."/>
            <person name="Gonzalez C."/>
            <person name="Grossetete S."/>
            <person name="Guldener U."/>
            <person name="Henrissat B."/>
            <person name="Howlett B.J."/>
            <person name="Kodira C."/>
            <person name="Kretschmer M."/>
            <person name="Lappartient A."/>
            <person name="Leroch M."/>
            <person name="Levis C."/>
            <person name="Mauceli E."/>
            <person name="Neuveglise C."/>
            <person name="Oeser B."/>
            <person name="Pearson M."/>
            <person name="Poulain J."/>
            <person name="Poussereau N."/>
            <person name="Quesneville H."/>
            <person name="Rascle C."/>
            <person name="Schumacher J."/>
            <person name="Segurens B."/>
            <person name="Sexton A."/>
            <person name="Silva E."/>
            <person name="Sirven C."/>
            <person name="Soanes D.M."/>
            <person name="Talbot N.J."/>
            <person name="Templeton M."/>
            <person name="Yandava C."/>
            <person name="Yarden O."/>
            <person name="Zeng Q."/>
            <person name="Rollins J.A."/>
            <person name="Lebrun M.H."/>
            <person name="Dickman M."/>
        </authorList>
    </citation>
    <scope>NUCLEOTIDE SEQUENCE [LARGE SCALE GENOMIC DNA]</scope>
    <source>
        <strain evidence="14 15">B05.10</strain>
    </source>
</reference>
<gene>
    <name evidence="14" type="primary">Bckrs1</name>
    <name evidence="14" type="ORF">BCIN_16g00430</name>
</gene>
<dbReference type="PIRSF" id="PIRSF039101">
    <property type="entry name" value="LysRS2"/>
    <property type="match status" value="1"/>
</dbReference>
<dbReference type="PRINTS" id="PR00982">
    <property type="entry name" value="TRNASYNTHLYS"/>
</dbReference>
<dbReference type="PANTHER" id="PTHR42918">
    <property type="entry name" value="LYSYL-TRNA SYNTHETASE"/>
    <property type="match status" value="1"/>
</dbReference>
<sequence length="607" mass="69883">MSAPTESVAKLLDEVTGEMVSKTELKKRQKQRQKEEEKAKKAAALPARPAAAKKSNAEAEEKDLDPRQYFEIRSRQIKKMQAAYQKQEANSPDPYVHKFHQNYNLQNFAKDFGHLKSGEHKKDVEIRLGARIYNKRASGNKLVFYDVKSEDTKIQVMCQLQESREGAPAFESQHEPLRRGDVIGIVGYPGRTAPKNKIEKGEEGELSIFATEIILLTPCVQQLPDEYYGFKDNEKRHRQRYLDLIMNDASRKVLMTRSDMTAYIRNYFNSRDFKEVETPMMNSIAGGATAKPFKTHHNDLNMDMFMRIAPELYLKMLVVGGMNRVYEMGRQFRNEGIDLTHNPEFTTCEFYMAYADVYDTMDMTEELVSGLVKHITGGTTTKFHTQHGEEYEVNWAAPWKRIEMIPALEEATGEKFPPADELHTDESNEFFKRVLKKMKVECSPPLTNARMLDKLVGEFIEETCINPTFITEHPKMMSPLAKNHRSKPGLCERFEAFVCKKEIVNAYTELNDPFEQRLRFEEQARQKDQGDDEAQMIDENFVRALEFGLPPTAGWGMGIDRLVMFLTDNYSIKEVLTFPFMKEEVNIHTVVEEAGADRIPVEGITHK</sequence>